<keyword evidence="2" id="KW-0472">Membrane</keyword>
<feature type="region of interest" description="Disordered" evidence="1">
    <location>
        <begin position="1"/>
        <end position="128"/>
    </location>
</feature>
<proteinExistence type="predicted"/>
<keyword evidence="2" id="KW-1133">Transmembrane helix</keyword>
<feature type="transmembrane region" description="Helical" evidence="2">
    <location>
        <begin position="451"/>
        <end position="480"/>
    </location>
</feature>
<feature type="region of interest" description="Disordered" evidence="1">
    <location>
        <begin position="310"/>
        <end position="402"/>
    </location>
</feature>
<feature type="compositionally biased region" description="Polar residues" evidence="1">
    <location>
        <begin position="19"/>
        <end position="28"/>
    </location>
</feature>
<feature type="compositionally biased region" description="Polar residues" evidence="1">
    <location>
        <begin position="852"/>
        <end position="862"/>
    </location>
</feature>
<evidence type="ECO:0000256" key="2">
    <source>
        <dbReference type="SAM" id="Phobius"/>
    </source>
</evidence>
<feature type="compositionally biased region" description="Polar residues" evidence="1">
    <location>
        <begin position="194"/>
        <end position="205"/>
    </location>
</feature>
<protein>
    <submittedName>
        <fullName evidence="3">Uncharacterized protein</fullName>
    </submittedName>
</protein>
<feature type="compositionally biased region" description="Basic and acidic residues" evidence="1">
    <location>
        <begin position="216"/>
        <end position="231"/>
    </location>
</feature>
<evidence type="ECO:0000256" key="1">
    <source>
        <dbReference type="SAM" id="MobiDB-lite"/>
    </source>
</evidence>
<accession>A0ABD3N352</accession>
<evidence type="ECO:0000313" key="3">
    <source>
        <dbReference type="EMBL" id="KAL3770412.1"/>
    </source>
</evidence>
<organism evidence="3 4">
    <name type="scientific">Stephanodiscus triporus</name>
    <dbReference type="NCBI Taxonomy" id="2934178"/>
    <lineage>
        <taxon>Eukaryota</taxon>
        <taxon>Sar</taxon>
        <taxon>Stramenopiles</taxon>
        <taxon>Ochrophyta</taxon>
        <taxon>Bacillariophyta</taxon>
        <taxon>Coscinodiscophyceae</taxon>
        <taxon>Thalassiosirophycidae</taxon>
        <taxon>Stephanodiscales</taxon>
        <taxon>Stephanodiscaceae</taxon>
        <taxon>Stephanodiscus</taxon>
    </lineage>
</organism>
<dbReference type="EMBL" id="JALLAZ020001630">
    <property type="protein sequence ID" value="KAL3770412.1"/>
    <property type="molecule type" value="Genomic_DNA"/>
</dbReference>
<reference evidence="3 4" key="1">
    <citation type="submission" date="2024-10" db="EMBL/GenBank/DDBJ databases">
        <title>Updated reference genomes for cyclostephanoid diatoms.</title>
        <authorList>
            <person name="Roberts W.R."/>
            <person name="Alverson A.J."/>
        </authorList>
    </citation>
    <scope>NUCLEOTIDE SEQUENCE [LARGE SCALE GENOMIC DNA]</scope>
    <source>
        <strain evidence="3 4">AJA276-08</strain>
    </source>
</reference>
<name>A0ABD3N352_9STRA</name>
<feature type="region of interest" description="Disordered" evidence="1">
    <location>
        <begin position="574"/>
        <end position="606"/>
    </location>
</feature>
<evidence type="ECO:0000313" key="4">
    <source>
        <dbReference type="Proteomes" id="UP001530315"/>
    </source>
</evidence>
<dbReference type="AlphaFoldDB" id="A0ABD3N352"/>
<feature type="compositionally biased region" description="Acidic residues" evidence="1">
    <location>
        <begin position="882"/>
        <end position="902"/>
    </location>
</feature>
<keyword evidence="4" id="KW-1185">Reference proteome</keyword>
<feature type="compositionally biased region" description="Basic and acidic residues" evidence="1">
    <location>
        <begin position="325"/>
        <end position="348"/>
    </location>
</feature>
<feature type="region of interest" description="Disordered" evidence="1">
    <location>
        <begin position="844"/>
        <end position="902"/>
    </location>
</feature>
<feature type="region of interest" description="Disordered" evidence="1">
    <location>
        <begin position="177"/>
        <end position="232"/>
    </location>
</feature>
<comment type="caution">
    <text evidence="3">The sequence shown here is derived from an EMBL/GenBank/DDBJ whole genome shotgun (WGS) entry which is preliminary data.</text>
</comment>
<keyword evidence="2" id="KW-0812">Transmembrane</keyword>
<gene>
    <name evidence="3" type="ORF">ACHAW5_002329</name>
</gene>
<feature type="compositionally biased region" description="Basic and acidic residues" evidence="1">
    <location>
        <begin position="91"/>
        <end position="117"/>
    </location>
</feature>
<feature type="compositionally biased region" description="Basic and acidic residues" evidence="1">
    <location>
        <begin position="32"/>
        <end position="41"/>
    </location>
</feature>
<feature type="region of interest" description="Disordered" evidence="1">
    <location>
        <begin position="521"/>
        <end position="543"/>
    </location>
</feature>
<dbReference type="Proteomes" id="UP001530315">
    <property type="component" value="Unassembled WGS sequence"/>
</dbReference>
<feature type="compositionally biased region" description="Basic and acidic residues" evidence="1">
    <location>
        <begin position="355"/>
        <end position="379"/>
    </location>
</feature>
<sequence>MDLKSISTVPRKKARLNKSRTIIKTPTATDYDGNHADEGIRRTAAAHPPPGNSRRHIESNDDGSDSSRFSRGGCSTDGSIGETHNKAGRRGKTEEEKRRQVKERLAEDQRRKDESRSSEGVINADGGGGPICFDGIRIDGYNDPTKERYVNHVVQELGGGRPVGNAKYDEDVDYGARAGEGGKKNYRGRKHQESAMTRQSSSMLSPSKKGGQRMLVGRERVRDRGDSRGEGWRLTYEGSPLFPSSVMADGEDPLDLARSLQEADRRPMSSSALHDIVRATPQKVKHYVTQTMSNVMDNFLQLGSGSMATRRDKLADAASGRRRNPSMEEKRKSTADAALERRTADKPSGHPLPMGEKRKWTHQFESREGRHAPTKRNERCGAIAVDDSIDQSTGENGQGDDSVGMTLVASGRWLNTDDISKNTTPPTNFGVKRCPRGNDSVIKNTCESQQIFAYCFMCVLTFYITLICVLLLFLGLAIVLRSLTAKTNNNRRINDIYSHLRGTKKGDDIESIHSMEDLQIRETKSTTHTSNRQISKRDDYGQSRTKKTYGLANQIKRTGMRMIDNFGEEEEWIDTSTKPNIADAQKARPRRRKKSPSSSPQVTDYTVKRNTRSSLKAYAADSGVITIDSSSDEGDDTFLGASNCTSNNTTNGAPEIVAERRASLRQRRAVGDVASIDAVRIAIGKLIFKSKCVLSFQFGTKSPYIQFSFEDKGQMSEHRAYLSGEELKEVKYQIADDNSTSESDEIGETMTVIAFRITPTDQNNLNKFTNSYDQEESDQITGKQYISVEVRDTDDFRAMLEKMRQHPDLGIWCTKESEMEFYDHEDLASASVEKEDNREVTMSSFKEKENISQEVGSQNSSYEGVAAHEKVPADFYKSYSDDPMEEDNDYSMETDEIVSDVI</sequence>